<dbReference type="GO" id="GO:0004252">
    <property type="term" value="F:serine-type endopeptidase activity"/>
    <property type="evidence" value="ECO:0007669"/>
    <property type="project" value="InterPro"/>
</dbReference>
<dbReference type="InterPro" id="IPR018114">
    <property type="entry name" value="TRYPSIN_HIS"/>
</dbReference>
<protein>
    <recommendedName>
        <fullName evidence="6">Peptidase S1 domain-containing protein</fullName>
    </recommendedName>
</protein>
<dbReference type="EnsemblMetazoa" id="XM_014398186.1">
    <property type="protein sequence ID" value="XP_014253672.1"/>
    <property type="gene ID" value="LOC106668962"/>
</dbReference>
<dbReference type="KEGG" id="clec:106668962"/>
<dbReference type="InterPro" id="IPR051487">
    <property type="entry name" value="Ser/Thr_Proteases_Immune/Dev"/>
</dbReference>
<dbReference type="InterPro" id="IPR001254">
    <property type="entry name" value="Trypsin_dom"/>
</dbReference>
<dbReference type="AlphaFoldDB" id="A0A8I6RYB6"/>
<feature type="signal peptide" evidence="5">
    <location>
        <begin position="1"/>
        <end position="21"/>
    </location>
</feature>
<evidence type="ECO:0000259" key="6">
    <source>
        <dbReference type="PROSITE" id="PS50240"/>
    </source>
</evidence>
<dbReference type="Proteomes" id="UP000494040">
    <property type="component" value="Unassembled WGS sequence"/>
</dbReference>
<dbReference type="InterPro" id="IPR009003">
    <property type="entry name" value="Peptidase_S1_PA"/>
</dbReference>
<dbReference type="Gene3D" id="2.40.10.10">
    <property type="entry name" value="Trypsin-like serine proteases"/>
    <property type="match status" value="2"/>
</dbReference>
<keyword evidence="3" id="KW-0325">Glycoprotein</keyword>
<dbReference type="GO" id="GO:0006508">
    <property type="term" value="P:proteolysis"/>
    <property type="evidence" value="ECO:0007669"/>
    <property type="project" value="InterPro"/>
</dbReference>
<sequence length="366" mass="40631">MDRQGIYIWFAFGLAMIYSEAEEVCECTAYFRCPNDKIVTDGKGILDIRINTCSGIDVCCLIPTTTPDQPKSVNAQTVYPEPLYPCLTDPSSDDPTGINCSTKYTLPTILGTPGCGRRRFGWLPSRISNAGLLAKTFYGEAPWMVMIINVGTFFCGGTLIKPSFVLTAAHCIPDFWFSRLTVRVGEYDIGTTDEPIKHADKKVKRVVSHQDYDRKYLSNDVALIELDTPAVLTETVDITCLPDGAEPVKTEECVAYGWGFTDKIQGILKKVDQSIISKDECENRMRHTPLGKNFSLHPGFFCAVGEITKEIWKGDGGGPLICPQQKDDTRLVQVGIISWGIDCGNRKPTVFASVDHYMPWIKQQIG</sequence>
<proteinExistence type="inferred from homology"/>
<dbReference type="InterPro" id="IPR043504">
    <property type="entry name" value="Peptidase_S1_PA_chymotrypsin"/>
</dbReference>
<name>A0A8I6RYB6_CIMLE</name>
<dbReference type="OMA" id="RINANDC"/>
<feature type="domain" description="Peptidase S1" evidence="6">
    <location>
        <begin position="127"/>
        <end position="366"/>
    </location>
</feature>
<evidence type="ECO:0000313" key="8">
    <source>
        <dbReference type="Proteomes" id="UP000494040"/>
    </source>
</evidence>
<keyword evidence="1 5" id="KW-0732">Signal</keyword>
<dbReference type="OrthoDB" id="6261922at2759"/>
<organism evidence="7 8">
    <name type="scientific">Cimex lectularius</name>
    <name type="common">Bed bug</name>
    <name type="synonym">Acanthia lectularia</name>
    <dbReference type="NCBI Taxonomy" id="79782"/>
    <lineage>
        <taxon>Eukaryota</taxon>
        <taxon>Metazoa</taxon>
        <taxon>Ecdysozoa</taxon>
        <taxon>Arthropoda</taxon>
        <taxon>Hexapoda</taxon>
        <taxon>Insecta</taxon>
        <taxon>Pterygota</taxon>
        <taxon>Neoptera</taxon>
        <taxon>Paraneoptera</taxon>
        <taxon>Hemiptera</taxon>
        <taxon>Heteroptera</taxon>
        <taxon>Panheteroptera</taxon>
        <taxon>Cimicomorpha</taxon>
        <taxon>Cimicidae</taxon>
        <taxon>Cimex</taxon>
    </lineage>
</organism>
<evidence type="ECO:0000256" key="3">
    <source>
        <dbReference type="ARBA" id="ARBA00023180"/>
    </source>
</evidence>
<feature type="chain" id="PRO_5035320254" description="Peptidase S1 domain-containing protein" evidence="5">
    <location>
        <begin position="22"/>
        <end position="366"/>
    </location>
</feature>
<keyword evidence="2" id="KW-1015">Disulfide bond</keyword>
<dbReference type="FunFam" id="2.40.10.10:FF:000028">
    <property type="entry name" value="Serine protease easter"/>
    <property type="match status" value="1"/>
</dbReference>
<reference evidence="7" key="1">
    <citation type="submission" date="2022-01" db="UniProtKB">
        <authorList>
            <consortium name="EnsemblMetazoa"/>
        </authorList>
    </citation>
    <scope>IDENTIFICATION</scope>
</reference>
<dbReference type="InterPro" id="IPR041515">
    <property type="entry name" value="PPAF-2-like_Clip"/>
</dbReference>
<keyword evidence="8" id="KW-1185">Reference proteome</keyword>
<dbReference type="CDD" id="cd00190">
    <property type="entry name" value="Tryp_SPc"/>
    <property type="match status" value="1"/>
</dbReference>
<evidence type="ECO:0000256" key="1">
    <source>
        <dbReference type="ARBA" id="ARBA00022729"/>
    </source>
</evidence>
<dbReference type="SMART" id="SM00020">
    <property type="entry name" value="Tryp_SPc"/>
    <property type="match status" value="1"/>
</dbReference>
<dbReference type="PROSITE" id="PS50240">
    <property type="entry name" value="TRYPSIN_DOM"/>
    <property type="match status" value="1"/>
</dbReference>
<dbReference type="PRINTS" id="PR00722">
    <property type="entry name" value="CHYMOTRYPSIN"/>
</dbReference>
<dbReference type="Pfam" id="PF18322">
    <property type="entry name" value="CLIP_1"/>
    <property type="match status" value="1"/>
</dbReference>
<dbReference type="PROSITE" id="PS00134">
    <property type="entry name" value="TRYPSIN_HIS"/>
    <property type="match status" value="1"/>
</dbReference>
<dbReference type="SUPFAM" id="SSF50494">
    <property type="entry name" value="Trypsin-like serine proteases"/>
    <property type="match status" value="1"/>
</dbReference>
<evidence type="ECO:0000256" key="4">
    <source>
        <dbReference type="ARBA" id="ARBA00024195"/>
    </source>
</evidence>
<gene>
    <name evidence="7" type="primary">106668962</name>
</gene>
<evidence type="ECO:0000256" key="2">
    <source>
        <dbReference type="ARBA" id="ARBA00023157"/>
    </source>
</evidence>
<dbReference type="PANTHER" id="PTHR24256">
    <property type="entry name" value="TRYPTASE-RELATED"/>
    <property type="match status" value="1"/>
</dbReference>
<evidence type="ECO:0000313" key="7">
    <source>
        <dbReference type="EnsemblMetazoa" id="XP_014253672.1"/>
    </source>
</evidence>
<dbReference type="Pfam" id="PF00089">
    <property type="entry name" value="Trypsin"/>
    <property type="match status" value="1"/>
</dbReference>
<accession>A0A8I6RYB6</accession>
<comment type="similarity">
    <text evidence="4">Belongs to the peptidase S1 family. CLIP subfamily.</text>
</comment>
<dbReference type="InterPro" id="IPR001314">
    <property type="entry name" value="Peptidase_S1A"/>
</dbReference>
<evidence type="ECO:0000256" key="5">
    <source>
        <dbReference type="SAM" id="SignalP"/>
    </source>
</evidence>